<gene>
    <name evidence="2" type="ORF">Pflav_004940</name>
</gene>
<keyword evidence="1" id="KW-1133">Transmembrane helix</keyword>
<evidence type="ECO:0000256" key="1">
    <source>
        <dbReference type="SAM" id="Phobius"/>
    </source>
</evidence>
<evidence type="ECO:0000313" key="3">
    <source>
        <dbReference type="Proteomes" id="UP000502508"/>
    </source>
</evidence>
<sequence length="98" mass="9826">MLAGIAFAFVSGLAGTFTACNIAAFGAVAPMLGEGGRWSRLAQILKPLAWLSVGMIAVSAVYGAIVGFVGTSMPQFSTAANTPGTLSPGASSPWWCSG</sequence>
<name>A0A6F8XJU4_9ACTN</name>
<dbReference type="AlphaFoldDB" id="A0A6F8XJU4"/>
<proteinExistence type="predicted"/>
<feature type="transmembrane region" description="Helical" evidence="1">
    <location>
        <begin position="48"/>
        <end position="69"/>
    </location>
</feature>
<dbReference type="Proteomes" id="UP000502508">
    <property type="component" value="Chromosome"/>
</dbReference>
<reference evidence="2 3" key="2">
    <citation type="submission" date="2020-03" db="EMBL/GenBank/DDBJ databases">
        <authorList>
            <person name="Ichikawa N."/>
            <person name="Kimura A."/>
            <person name="Kitahashi Y."/>
            <person name="Uohara A."/>
        </authorList>
    </citation>
    <scope>NUCLEOTIDE SEQUENCE [LARGE SCALE GENOMIC DNA]</scope>
    <source>
        <strain evidence="2 3">NBRC 107702</strain>
    </source>
</reference>
<evidence type="ECO:0000313" key="2">
    <source>
        <dbReference type="EMBL" id="BCB74084.1"/>
    </source>
</evidence>
<dbReference type="RefSeq" id="WP_232070932.1">
    <property type="nucleotide sequence ID" value="NZ_AP022870.1"/>
</dbReference>
<accession>A0A6F8XJU4</accession>
<dbReference type="KEGG" id="pfla:Pflav_004940"/>
<reference evidence="2 3" key="1">
    <citation type="submission" date="2020-03" db="EMBL/GenBank/DDBJ databases">
        <title>Whole genome shotgun sequence of Phytohabitans flavus NBRC 107702.</title>
        <authorList>
            <person name="Komaki H."/>
            <person name="Tamura T."/>
        </authorList>
    </citation>
    <scope>NUCLEOTIDE SEQUENCE [LARGE SCALE GENOMIC DNA]</scope>
    <source>
        <strain evidence="2 3">NBRC 107702</strain>
    </source>
</reference>
<dbReference type="EMBL" id="AP022870">
    <property type="protein sequence ID" value="BCB74084.1"/>
    <property type="molecule type" value="Genomic_DNA"/>
</dbReference>
<protein>
    <submittedName>
        <fullName evidence="2">Uncharacterized protein</fullName>
    </submittedName>
</protein>
<keyword evidence="3" id="KW-1185">Reference proteome</keyword>
<keyword evidence="1" id="KW-0812">Transmembrane</keyword>
<organism evidence="2 3">
    <name type="scientific">Phytohabitans flavus</name>
    <dbReference type="NCBI Taxonomy" id="1076124"/>
    <lineage>
        <taxon>Bacteria</taxon>
        <taxon>Bacillati</taxon>
        <taxon>Actinomycetota</taxon>
        <taxon>Actinomycetes</taxon>
        <taxon>Micromonosporales</taxon>
        <taxon>Micromonosporaceae</taxon>
    </lineage>
</organism>
<keyword evidence="1" id="KW-0472">Membrane</keyword>